<dbReference type="RefSeq" id="WP_068896391.1">
    <property type="nucleotide sequence ID" value="NZ_BDCX01000004.1"/>
</dbReference>
<protein>
    <submittedName>
        <fullName evidence="1">Secreted protein</fullName>
    </submittedName>
</protein>
<organism evidence="1 2">
    <name type="scientific">Planomonospora sphaerica</name>
    <dbReference type="NCBI Taxonomy" id="161355"/>
    <lineage>
        <taxon>Bacteria</taxon>
        <taxon>Bacillati</taxon>
        <taxon>Actinomycetota</taxon>
        <taxon>Actinomycetes</taxon>
        <taxon>Streptosporangiales</taxon>
        <taxon>Streptosporangiaceae</taxon>
        <taxon>Planomonospora</taxon>
    </lineage>
</organism>
<keyword evidence="2" id="KW-1185">Reference proteome</keyword>
<dbReference type="OrthoDB" id="3215846at2"/>
<comment type="caution">
    <text evidence="1">The sequence shown here is derived from an EMBL/GenBank/DDBJ whole genome shotgun (WGS) entry which is preliminary data.</text>
</comment>
<reference evidence="1 2" key="1">
    <citation type="journal article" date="2016" name="Genome Announc.">
        <title>Draft Genome Sequence of Planomonospora sphaerica JCM9374, a Rare Actinomycete.</title>
        <authorList>
            <person name="Dohra H."/>
            <person name="Suzuki T."/>
            <person name="Inoue Y."/>
            <person name="Kodani S."/>
        </authorList>
    </citation>
    <scope>NUCLEOTIDE SEQUENCE [LARGE SCALE GENOMIC DNA]</scope>
    <source>
        <strain evidence="1 2">JCM 9374</strain>
    </source>
</reference>
<accession>A0A171C836</accession>
<dbReference type="Proteomes" id="UP000077701">
    <property type="component" value="Unassembled WGS sequence"/>
</dbReference>
<sequence length="226" mass="24052">MRKLLAFLILLLVLLAILDRVAVAGVEKEIATRATARYDLAAPPEVTVHGVPFLTQAVAGRYDEVEVKVGALNAAGVRLSGVDAVLYGVTAPLSDLVLRADQVEVRAERVVGTVVVPEATLNQRAPKGMQVDVSPSGLDVGGEITFLGRKVPAKARMKIELTEKGLRLIPEKVTLGGGITVPDPERFLRYEVPIGNLPFGMKFTEVTPVAGGLRITAEASDVPLQD</sequence>
<dbReference type="EMBL" id="BDCX01000004">
    <property type="protein sequence ID" value="GAT66260.1"/>
    <property type="molecule type" value="Genomic_DNA"/>
</dbReference>
<evidence type="ECO:0000313" key="1">
    <source>
        <dbReference type="EMBL" id="GAT66260.1"/>
    </source>
</evidence>
<dbReference type="AlphaFoldDB" id="A0A171C836"/>
<reference evidence="2" key="2">
    <citation type="submission" date="2016-04" db="EMBL/GenBank/DDBJ databases">
        <title>Planomonospora sphaerica JCM9374 whole genome shotgun sequence.</title>
        <authorList>
            <person name="Suzuki T."/>
            <person name="Dohra H."/>
            <person name="Kodani S."/>
        </authorList>
    </citation>
    <scope>NUCLEOTIDE SEQUENCE [LARGE SCALE GENOMIC DNA]</scope>
    <source>
        <strain evidence="2">JCM 9374</strain>
    </source>
</reference>
<dbReference type="InterPro" id="IPR021373">
    <property type="entry name" value="DUF2993"/>
</dbReference>
<dbReference type="STRING" id="161355.PS9374_01908"/>
<proteinExistence type="predicted"/>
<evidence type="ECO:0000313" key="2">
    <source>
        <dbReference type="Proteomes" id="UP000077701"/>
    </source>
</evidence>
<gene>
    <name evidence="1" type="ORF">PS9374_01908</name>
</gene>
<dbReference type="Pfam" id="PF11209">
    <property type="entry name" value="LmeA"/>
    <property type="match status" value="1"/>
</dbReference>
<name>A0A171C836_9ACTN</name>